<protein>
    <submittedName>
        <fullName evidence="2">Glutaredoxin domain-containing protein</fullName>
    </submittedName>
</protein>
<dbReference type="AlphaFoldDB" id="A0A1I7WBB3"/>
<evidence type="ECO:0000313" key="1">
    <source>
        <dbReference type="Proteomes" id="UP000095283"/>
    </source>
</evidence>
<proteinExistence type="predicted"/>
<keyword evidence="1" id="KW-1185">Reference proteome</keyword>
<dbReference type="Proteomes" id="UP000095283">
    <property type="component" value="Unplaced"/>
</dbReference>
<accession>A0A1I7WBB3</accession>
<name>A0A1I7WBB3_HETBA</name>
<organism evidence="1 2">
    <name type="scientific">Heterorhabditis bacteriophora</name>
    <name type="common">Entomopathogenic nematode worm</name>
    <dbReference type="NCBI Taxonomy" id="37862"/>
    <lineage>
        <taxon>Eukaryota</taxon>
        <taxon>Metazoa</taxon>
        <taxon>Ecdysozoa</taxon>
        <taxon>Nematoda</taxon>
        <taxon>Chromadorea</taxon>
        <taxon>Rhabditida</taxon>
        <taxon>Rhabditina</taxon>
        <taxon>Rhabditomorpha</taxon>
        <taxon>Strongyloidea</taxon>
        <taxon>Heterorhabditidae</taxon>
        <taxon>Heterorhabditis</taxon>
    </lineage>
</organism>
<sequence>MVLKSGYQKTFFKYMSGNCPFSQDVSALMNEHNVI</sequence>
<dbReference type="WBParaSite" id="Hba_01990">
    <property type="protein sequence ID" value="Hba_01990"/>
    <property type="gene ID" value="Hba_01990"/>
</dbReference>
<evidence type="ECO:0000313" key="2">
    <source>
        <dbReference type="WBParaSite" id="Hba_01990"/>
    </source>
</evidence>
<reference evidence="2" key="1">
    <citation type="submission" date="2016-11" db="UniProtKB">
        <authorList>
            <consortium name="WormBaseParasite"/>
        </authorList>
    </citation>
    <scope>IDENTIFICATION</scope>
</reference>